<evidence type="ECO:0000259" key="2">
    <source>
        <dbReference type="Pfam" id="PF14237"/>
    </source>
</evidence>
<proteinExistence type="predicted"/>
<sequence>MGILNRKKKSGFSDVIRCDQSNYLVWKWHPSGTSQGEVKRETAIRTNSVLRVKTGEVAAFFYKQEDGTKVDYIVGPYDGTLKTKNFPILSSIIGLWYEGDTPFQAEVFFLNLAEAIQVRFGIPYFDVVDSRFPDFQVPVAVRGSLTFKIKDYKRFVLFHQLANFSIEELKSKINASVSRYVKEVVTNAPSKHDIPVIAIESKIDLINQDVELYVGDRLDDLFAISVTGIDLSAVEVDKDNEAYIELKRVTKDISTGKAETDLLNYQEELRIKREEEQYAQRMTTRQTNIGAYQTQISGEVGVAGAEALGKMGENGAGNVDLGGHGTAFNPVSMMAGIAVGSAVGKNIAGVMDQSLDHKNNGQSTPPSVPVTQFHVAKDGKPTGPFDINNLRTMVATGALTSDSLVWKEGMSEWQKASSQIELAGLFPPKL</sequence>
<reference evidence="3 4" key="1">
    <citation type="submission" date="2019-07" db="EMBL/GenBank/DDBJ databases">
        <title>Genome sequence of Acholeplasma laidlawii strain with increased resistance to erythromycin.</title>
        <authorList>
            <person name="Medvedeva E.S."/>
            <person name="Baranova N.B."/>
            <person name="Siniagina M.N."/>
            <person name="Mouzykantov A."/>
            <person name="Chernova O.A."/>
            <person name="Chernov V.M."/>
        </authorList>
    </citation>
    <scope>NUCLEOTIDE SEQUENCE [LARGE SCALE GENOMIC DNA]</scope>
    <source>
        <strain evidence="3 4">PG8REry</strain>
    </source>
</reference>
<evidence type="ECO:0000313" key="4">
    <source>
        <dbReference type="Proteomes" id="UP000315938"/>
    </source>
</evidence>
<dbReference type="EMBL" id="VKID01000001">
    <property type="protein sequence ID" value="TRX99642.1"/>
    <property type="molecule type" value="Genomic_DNA"/>
</dbReference>
<dbReference type="Pfam" id="PF14237">
    <property type="entry name" value="GYF_2"/>
    <property type="match status" value="1"/>
</dbReference>
<organism evidence="3 4">
    <name type="scientific">Acholeplasma laidlawii</name>
    <dbReference type="NCBI Taxonomy" id="2148"/>
    <lineage>
        <taxon>Bacteria</taxon>
        <taxon>Bacillati</taxon>
        <taxon>Mycoplasmatota</taxon>
        <taxon>Mollicutes</taxon>
        <taxon>Acholeplasmatales</taxon>
        <taxon>Acholeplasmataceae</taxon>
        <taxon>Acholeplasma</taxon>
    </lineage>
</organism>
<accession>A0A553IHG7</accession>
<protein>
    <submittedName>
        <fullName evidence="3">DUF4339 domain-containing protein</fullName>
    </submittedName>
</protein>
<comment type="caution">
    <text evidence="3">The sequence shown here is derived from an EMBL/GenBank/DDBJ whole genome shotgun (WGS) entry which is preliminary data.</text>
</comment>
<dbReference type="RefSeq" id="WP_064211901.1">
    <property type="nucleotide sequence ID" value="NZ_JACAOE010000001.1"/>
</dbReference>
<name>A0A553IHG7_ACHLA</name>
<dbReference type="InterPro" id="IPR033880">
    <property type="entry name" value="SPFH_YdjI"/>
</dbReference>
<feature type="domain" description="GYF" evidence="2">
    <location>
        <begin position="374"/>
        <end position="422"/>
    </location>
</feature>
<evidence type="ECO:0000313" key="3">
    <source>
        <dbReference type="EMBL" id="TRX99642.1"/>
    </source>
</evidence>
<evidence type="ECO:0000259" key="1">
    <source>
        <dbReference type="Pfam" id="PF13421"/>
    </source>
</evidence>
<dbReference type="Proteomes" id="UP000315938">
    <property type="component" value="Unassembled WGS sequence"/>
</dbReference>
<dbReference type="AlphaFoldDB" id="A0A553IHG7"/>
<dbReference type="Pfam" id="PF13421">
    <property type="entry name" value="Band_7_1"/>
    <property type="match status" value="1"/>
</dbReference>
<gene>
    <name evidence="3" type="ORF">FNV44_00965</name>
</gene>
<feature type="domain" description="SPFH" evidence="1">
    <location>
        <begin position="41"/>
        <end position="239"/>
    </location>
</feature>
<dbReference type="InterPro" id="IPR025640">
    <property type="entry name" value="GYF_2"/>
</dbReference>